<evidence type="ECO:0000256" key="4">
    <source>
        <dbReference type="ARBA" id="ARBA00022827"/>
    </source>
</evidence>
<dbReference type="Pfam" id="PF05199">
    <property type="entry name" value="GMC_oxred_C"/>
    <property type="match status" value="1"/>
</dbReference>
<dbReference type="EMBL" id="AQHN01000084">
    <property type="protein sequence ID" value="ENN85425.1"/>
    <property type="molecule type" value="Genomic_DNA"/>
</dbReference>
<proteinExistence type="inferred from homology"/>
<evidence type="ECO:0000256" key="3">
    <source>
        <dbReference type="ARBA" id="ARBA00022630"/>
    </source>
</evidence>
<dbReference type="GO" id="GO:0050660">
    <property type="term" value="F:flavin adenine dinucleotide binding"/>
    <property type="evidence" value="ECO:0007669"/>
    <property type="project" value="InterPro"/>
</dbReference>
<dbReference type="SUPFAM" id="SSF51905">
    <property type="entry name" value="FAD/NAD(P)-binding domain"/>
    <property type="match status" value="1"/>
</dbReference>
<keyword evidence="5" id="KW-0560">Oxidoreductase</keyword>
<dbReference type="GO" id="GO:0016614">
    <property type="term" value="F:oxidoreductase activity, acting on CH-OH group of donors"/>
    <property type="evidence" value="ECO:0007669"/>
    <property type="project" value="InterPro"/>
</dbReference>
<evidence type="ECO:0000259" key="7">
    <source>
        <dbReference type="Pfam" id="PF05199"/>
    </source>
</evidence>
<dbReference type="RefSeq" id="WP_004125569.1">
    <property type="nucleotide sequence ID" value="NZ_AQHN01000084.1"/>
</dbReference>
<comment type="similarity">
    <text evidence="2">Belongs to the GMC oxidoreductase family.</text>
</comment>
<protein>
    <submittedName>
        <fullName evidence="8">Putative dehydrogenase large subunit protein</fullName>
    </submittedName>
</protein>
<comment type="cofactor">
    <cofactor evidence="1">
        <name>FAD</name>
        <dbReference type="ChEBI" id="CHEBI:57692"/>
    </cofactor>
</comment>
<keyword evidence="3" id="KW-0285">Flavoprotein</keyword>
<dbReference type="Pfam" id="PF00732">
    <property type="entry name" value="GMC_oxred_N"/>
    <property type="match status" value="1"/>
</dbReference>
<dbReference type="InterPro" id="IPR007867">
    <property type="entry name" value="GMC_OxRtase_C"/>
</dbReference>
<evidence type="ECO:0000313" key="9">
    <source>
        <dbReference type="Proteomes" id="UP000012429"/>
    </source>
</evidence>
<dbReference type="PANTHER" id="PTHR42784">
    <property type="entry name" value="PYRANOSE 2-OXIDASE"/>
    <property type="match status" value="1"/>
</dbReference>
<dbReference type="STRING" id="363754.RHSP_52433"/>
<evidence type="ECO:0000313" key="8">
    <source>
        <dbReference type="EMBL" id="ENN85425.1"/>
    </source>
</evidence>
<evidence type="ECO:0000256" key="1">
    <source>
        <dbReference type="ARBA" id="ARBA00001974"/>
    </source>
</evidence>
<keyword evidence="9" id="KW-1185">Reference proteome</keyword>
<feature type="domain" description="Glucose-methanol-choline oxidoreductase N-terminal" evidence="6">
    <location>
        <begin position="274"/>
        <end position="389"/>
    </location>
</feature>
<dbReference type="InterPro" id="IPR000172">
    <property type="entry name" value="GMC_OxRdtase_N"/>
</dbReference>
<dbReference type="PATRIC" id="fig|363754.4.peg.5520"/>
<evidence type="ECO:0000256" key="5">
    <source>
        <dbReference type="ARBA" id="ARBA00023002"/>
    </source>
</evidence>
<accession>N6UUR0</accession>
<dbReference type="AlphaFoldDB" id="N6UUR0"/>
<reference evidence="8 9" key="1">
    <citation type="journal article" date="2012" name="BMC Genomics">
        <title>Genomic basis of broad host range and environmental adaptability of Rhizobium tropici CIAT 899 and Rhizobium sp. PRF 81 which are used in inoculants for common bean (Phaseolus vulgaris L.).</title>
        <authorList>
            <person name="Ormeno-Orrillo E."/>
            <person name="Menna P."/>
            <person name="Almeida L.G."/>
            <person name="Ollero F.J."/>
            <person name="Nicolas M.F."/>
            <person name="Pains Rodrigues E."/>
            <person name="Shigueyoshi Nakatani A."/>
            <person name="Silva Batista J.S."/>
            <person name="Oliveira Chueire L.M."/>
            <person name="Souza R.C."/>
            <person name="Ribeiro Vasconcelos A.T."/>
            <person name="Megias M."/>
            <person name="Hungria M."/>
            <person name="Martinez-Romero E."/>
        </authorList>
    </citation>
    <scope>NUCLEOTIDE SEQUENCE [LARGE SCALE GENOMIC DNA]</scope>
    <source>
        <strain evidence="8 9">PRF 81</strain>
    </source>
</reference>
<dbReference type="Gene3D" id="3.50.50.60">
    <property type="entry name" value="FAD/NAD(P)-binding domain"/>
    <property type="match status" value="2"/>
</dbReference>
<evidence type="ECO:0000259" key="6">
    <source>
        <dbReference type="Pfam" id="PF00732"/>
    </source>
</evidence>
<dbReference type="PANTHER" id="PTHR42784:SF1">
    <property type="entry name" value="PYRANOSE 2-OXIDASE"/>
    <property type="match status" value="1"/>
</dbReference>
<gene>
    <name evidence="8" type="ORF">RHSP_52433</name>
</gene>
<name>N6UUR0_9HYPH</name>
<sequence>MSDAIHHSAPLAPTIAAEDAAAKSYDAVIVGAGVSGAILAHELTSKGQRVLILEAGLGRDLSQDGYQRYLETFYSNPTKDNNAPFPRNPNAEMPRGPDLRKLAPGETNTEAYWVQSGPYVSDSVYTRVLGGTTVHWEAKAIRMLREDFRLKSNFGQGLDWPIGLDDLMPYYDKAEFILGVSGDAAAQRKVGVEYSSDDYVYPMVELQASYLDQIVANGLQGMQAQIDDEKIDIDWITFPQAKNADPNPGYAKWNGGRPYQPVGAISMHQSQEGERCQGNTNCVPLCPVQARFDARKLLIKAIKTGRVELVNQAVASRVFIHPETGAVTEIEVKRYEDRRSANYKTYRVRGKIFILAANAVENARLMLASAVQNGQAANDLMGRHLMDHPYLLCWGLLPVDAGVGRGPSCTSGLCNFRRGNFRRKFASFAADIHNDGWGWATGSPGTDLTEFVDGWNLHGRALREELTRRLSRQLLLAYMIEMPADPESRVTVDEQYIDRLGNMRPIVNFKLSDYSMATAEFARGLSKEIFQKLGAQDYTQYSSADYGYVTYNGNGYAIRGGNHLSGTHVMGTSRSNSVVDVDQKSWDHRNLYIIGPGSLPSIGSSNTTLTTAALCLKTSEAVLKHLASL</sequence>
<dbReference type="InterPro" id="IPR036188">
    <property type="entry name" value="FAD/NAD-bd_sf"/>
</dbReference>
<dbReference type="Proteomes" id="UP000012429">
    <property type="component" value="Unassembled WGS sequence"/>
</dbReference>
<comment type="caution">
    <text evidence="8">The sequence shown here is derived from an EMBL/GenBank/DDBJ whole genome shotgun (WGS) entry which is preliminary data.</text>
</comment>
<dbReference type="OrthoDB" id="9798604at2"/>
<evidence type="ECO:0000256" key="2">
    <source>
        <dbReference type="ARBA" id="ARBA00010790"/>
    </source>
</evidence>
<feature type="domain" description="Glucose-methanol-choline oxidoreductase C-terminal" evidence="7">
    <location>
        <begin position="487"/>
        <end position="614"/>
    </location>
</feature>
<keyword evidence="4" id="KW-0274">FAD</keyword>
<organism evidence="8 9">
    <name type="scientific">Rhizobium freirei PRF 81</name>
    <dbReference type="NCBI Taxonomy" id="363754"/>
    <lineage>
        <taxon>Bacteria</taxon>
        <taxon>Pseudomonadati</taxon>
        <taxon>Pseudomonadota</taxon>
        <taxon>Alphaproteobacteria</taxon>
        <taxon>Hyphomicrobiales</taxon>
        <taxon>Rhizobiaceae</taxon>
        <taxon>Rhizobium/Agrobacterium group</taxon>
        <taxon>Rhizobium</taxon>
    </lineage>
</organism>
<dbReference type="InterPro" id="IPR051473">
    <property type="entry name" value="P2Ox-like"/>
</dbReference>